<dbReference type="GO" id="GO:0008270">
    <property type="term" value="F:zinc ion binding"/>
    <property type="evidence" value="ECO:0007669"/>
    <property type="project" value="UniProtKB-KW"/>
</dbReference>
<comment type="caution">
    <text evidence="3">The sequence shown here is derived from an EMBL/GenBank/DDBJ whole genome shotgun (WGS) entry which is preliminary data.</text>
</comment>
<dbReference type="AlphaFoldDB" id="A0A8S1HYD6"/>
<dbReference type="OrthoDB" id="10247773at2759"/>
<sequence>MSDKNFFLVCETDPMISGNTDMDTRLGTSFDMINLEEDEPGFEDKFNNNTKSAEKNCFEMAIQEENMNFPYMNISFFNYKSISKSYIIGKTTPPSYEIDIPLLAESVLNPNLHLSFYVQHNDKTTKDLTTDLYGKWSSQGQSSHSKSFYVNEELTNGSKENFVYRIKKYYSTNQSCVPEKSLKRVIWSAFNQHGDPIGFSLISYQTTPDFQGINKECHGNSLSTSNHSYQRVFPSSLREVDQKRQEKAPRKIISDSSNKLLGSGDQRIALRPTQVYDRAKIGGKKYGSTAKSYTDFDLLERFRAENPKFVRLVQDGGEHLQIMCASDSQLLMLAQNALDKKIVVDGLQKTRLAALGLTEDELHANFEIIPKVEKSHLEFDMSFSFGRFYISLLVTRHQKVVSNRPPHFGVPIICAFFVSSKKDSITYKWIADSLNGELMKLGFDGLKAYSLLTDSEKGLEVMLQHGIFAEPTVHLVCELHSRRNIEDMARRNGIHDELLHEILFRVFGSEIQQKIGRLKSLGILDSLTREKFLLKRDHLLQFLKNQGCTEEFMRYLQQKVAGLIGIGRATTNLVENSHRLMFNDLKEERTKGLESLLPALKRIVDENLSNIAASIVGSGTKYTLSPSYRATLSVPAAEWKKMPESDKEKMLKHVGVFQRELPETSSRCTTLELSFGRFTLVRYTSTWLSQIENEAKKMFEKVVPLPDGKLFACQDVLHGYVIASCEPICCNCPPYVKKGFCAHVLSIAMAQKSTDQLVQKIEYESARFKTTKQVIDRTSSCGQKDGKRARRLGNVATARVCNRTIHNIQNALPLPGKLMDLPPFEVIDKTACKTNFTMPYHNSLKFEFVLNDGRKRRPKKCASCQVDFVLSAPQNLILCHQERVLFEKNGADHWTKNTQARYCHARTSCLLRRYPYLGAGGNVFCIDSAIVPLITEEHRQMVFENLTFILPN</sequence>
<keyword evidence="1" id="KW-0863">Zinc-finger</keyword>
<proteinExistence type="predicted"/>
<dbReference type="EMBL" id="CAJGYM010000188">
    <property type="protein sequence ID" value="CAD6199619.1"/>
    <property type="molecule type" value="Genomic_DNA"/>
</dbReference>
<feature type="domain" description="SWIM-type" evidence="2">
    <location>
        <begin position="720"/>
        <end position="752"/>
    </location>
</feature>
<evidence type="ECO:0000256" key="1">
    <source>
        <dbReference type="PROSITE-ProRule" id="PRU00325"/>
    </source>
</evidence>
<protein>
    <recommendedName>
        <fullName evidence="2">SWIM-type domain-containing protein</fullName>
    </recommendedName>
</protein>
<keyword evidence="4" id="KW-1185">Reference proteome</keyword>
<organism evidence="3 4">
    <name type="scientific">Caenorhabditis auriculariae</name>
    <dbReference type="NCBI Taxonomy" id="2777116"/>
    <lineage>
        <taxon>Eukaryota</taxon>
        <taxon>Metazoa</taxon>
        <taxon>Ecdysozoa</taxon>
        <taxon>Nematoda</taxon>
        <taxon>Chromadorea</taxon>
        <taxon>Rhabditida</taxon>
        <taxon>Rhabditina</taxon>
        <taxon>Rhabditomorpha</taxon>
        <taxon>Rhabditoidea</taxon>
        <taxon>Rhabditidae</taxon>
        <taxon>Peloderinae</taxon>
        <taxon>Caenorhabditis</taxon>
    </lineage>
</organism>
<dbReference type="PROSITE" id="PS50966">
    <property type="entry name" value="ZF_SWIM"/>
    <property type="match status" value="1"/>
</dbReference>
<keyword evidence="1" id="KW-0862">Zinc</keyword>
<evidence type="ECO:0000313" key="3">
    <source>
        <dbReference type="EMBL" id="CAD6199619.1"/>
    </source>
</evidence>
<evidence type="ECO:0000313" key="4">
    <source>
        <dbReference type="Proteomes" id="UP000835052"/>
    </source>
</evidence>
<accession>A0A8S1HYD6</accession>
<dbReference type="InterPro" id="IPR007527">
    <property type="entry name" value="Znf_SWIM"/>
</dbReference>
<reference evidence="3" key="1">
    <citation type="submission" date="2020-10" db="EMBL/GenBank/DDBJ databases">
        <authorList>
            <person name="Kikuchi T."/>
        </authorList>
    </citation>
    <scope>NUCLEOTIDE SEQUENCE</scope>
    <source>
        <strain evidence="3">NKZ352</strain>
    </source>
</reference>
<dbReference type="Proteomes" id="UP000835052">
    <property type="component" value="Unassembled WGS sequence"/>
</dbReference>
<keyword evidence="1" id="KW-0479">Metal-binding</keyword>
<evidence type="ECO:0000259" key="2">
    <source>
        <dbReference type="PROSITE" id="PS50966"/>
    </source>
</evidence>
<gene>
    <name evidence="3" type="ORF">CAUJ_LOCUS15520</name>
</gene>
<name>A0A8S1HYD6_9PELO</name>